<dbReference type="Proteomes" id="UP000305730">
    <property type="component" value="Unassembled WGS sequence"/>
</dbReference>
<dbReference type="NCBIfam" id="NF003246">
    <property type="entry name" value="PRK04204.1-2"/>
    <property type="match status" value="1"/>
</dbReference>
<evidence type="ECO:0000256" key="5">
    <source>
        <dbReference type="NCBIfam" id="TIGR03399"/>
    </source>
</evidence>
<reference evidence="9" key="3">
    <citation type="submission" date="2019-09" db="EMBL/GenBank/DDBJ databases">
        <title>Co-occurence of chitin degradation, pigmentation and bioactivity in marine Pseudoalteromonas.</title>
        <authorList>
            <person name="Sonnenschein E.C."/>
            <person name="Bech P.K."/>
        </authorList>
    </citation>
    <scope>NUCLEOTIDE SEQUENCE</scope>
    <source>
        <strain evidence="9">S2231</strain>
    </source>
</reference>
<evidence type="ECO:0000259" key="6">
    <source>
        <dbReference type="Pfam" id="PF01137"/>
    </source>
</evidence>
<evidence type="ECO:0000313" key="9">
    <source>
        <dbReference type="EMBL" id="TMP55160.1"/>
    </source>
</evidence>
<evidence type="ECO:0000256" key="1">
    <source>
        <dbReference type="ARBA" id="ARBA00009206"/>
    </source>
</evidence>
<dbReference type="InterPro" id="IPR023797">
    <property type="entry name" value="RNA3'_phos_cyclase_dom"/>
</dbReference>
<evidence type="ECO:0000313" key="10">
    <source>
        <dbReference type="Proteomes" id="UP000305730"/>
    </source>
</evidence>
<evidence type="ECO:0000313" key="8">
    <source>
        <dbReference type="EMBL" id="TMP38820.1"/>
    </source>
</evidence>
<evidence type="ECO:0000259" key="7">
    <source>
        <dbReference type="Pfam" id="PF05189"/>
    </source>
</evidence>
<keyword evidence="10" id="KW-1185">Reference proteome</keyword>
<reference evidence="10 11" key="1">
    <citation type="submission" date="2017-12" db="EMBL/GenBank/DDBJ databases">
        <authorList>
            <person name="Paulsen S."/>
            <person name="Gram L.K."/>
        </authorList>
    </citation>
    <scope>NUCLEOTIDE SEQUENCE [LARGE SCALE GENOMIC DNA]</scope>
    <source>
        <strain evidence="9 11">S2231</strain>
        <strain evidence="8 10">S2233</strain>
    </source>
</reference>
<dbReference type="EMBL" id="PNCK01000109">
    <property type="protein sequence ID" value="TMP38820.1"/>
    <property type="molecule type" value="Genomic_DNA"/>
</dbReference>
<proteinExistence type="inferred from homology"/>
<dbReference type="SUPFAM" id="SSF52913">
    <property type="entry name" value="RNA 3'-terminal phosphate cyclase, RPTC, insert domain"/>
    <property type="match status" value="1"/>
</dbReference>
<dbReference type="Pfam" id="PF05189">
    <property type="entry name" value="RTC_insert"/>
    <property type="match status" value="1"/>
</dbReference>
<dbReference type="InterPro" id="IPR000228">
    <property type="entry name" value="RNA3'_term_phos_cyc"/>
</dbReference>
<dbReference type="EC" id="6.5.1.4" evidence="5"/>
<evidence type="ECO:0000313" key="11">
    <source>
        <dbReference type="Proteomes" id="UP000307706"/>
    </source>
</evidence>
<feature type="domain" description="RNA 3'-terminal phosphate cyclase" evidence="6">
    <location>
        <begin position="21"/>
        <end position="339"/>
    </location>
</feature>
<dbReference type="InterPro" id="IPR013792">
    <property type="entry name" value="RNA3'P_cycl/enolpyr_Trfase_a/b"/>
</dbReference>
<dbReference type="AlphaFoldDB" id="A0A5S3XLQ6"/>
<evidence type="ECO:0000256" key="3">
    <source>
        <dbReference type="ARBA" id="ARBA00022741"/>
    </source>
</evidence>
<evidence type="ECO:0000256" key="2">
    <source>
        <dbReference type="ARBA" id="ARBA00022598"/>
    </source>
</evidence>
<dbReference type="InterPro" id="IPR013791">
    <property type="entry name" value="RNA3'-term_phos_cycl_insert"/>
</dbReference>
<protein>
    <recommendedName>
        <fullName evidence="5">RNA 3'-terminal phosphate cyclase</fullName>
        <ecNumber evidence="5">6.5.1.4</ecNumber>
    </recommendedName>
</protein>
<comment type="catalytic activity">
    <reaction evidence="4">
        <text>a 3'-end 3'-phospho-ribonucleotide-RNA + ATP = a 3'-end 2',3'-cyclophospho-ribonucleotide-RNA + AMP + diphosphate</text>
        <dbReference type="Rhea" id="RHEA:23976"/>
        <dbReference type="Rhea" id="RHEA-COMP:10463"/>
        <dbReference type="Rhea" id="RHEA-COMP:10464"/>
        <dbReference type="ChEBI" id="CHEBI:30616"/>
        <dbReference type="ChEBI" id="CHEBI:33019"/>
        <dbReference type="ChEBI" id="CHEBI:83062"/>
        <dbReference type="ChEBI" id="CHEBI:83064"/>
        <dbReference type="ChEBI" id="CHEBI:456215"/>
        <dbReference type="EC" id="6.5.1.4"/>
    </reaction>
</comment>
<dbReference type="GO" id="GO:0006396">
    <property type="term" value="P:RNA processing"/>
    <property type="evidence" value="ECO:0007669"/>
    <property type="project" value="UniProtKB-UniRule"/>
</dbReference>
<gene>
    <name evidence="9" type="ORF">CWB96_17755</name>
    <name evidence="8" type="ORF">CWB97_21440</name>
</gene>
<feature type="domain" description="RNA 3'-terminal phosphate cyclase insert" evidence="7">
    <location>
        <begin position="201"/>
        <end position="289"/>
    </location>
</feature>
<dbReference type="InterPro" id="IPR017770">
    <property type="entry name" value="RNA3'_term_phos_cyc_type_1"/>
</dbReference>
<dbReference type="PANTHER" id="PTHR11096:SF0">
    <property type="entry name" value="RNA 3'-TERMINAL PHOSPHATE CYCLASE"/>
    <property type="match status" value="1"/>
</dbReference>
<reference evidence="10 11" key="2">
    <citation type="submission" date="2019-06" db="EMBL/GenBank/DDBJ databases">
        <title>Co-occurence of chitin degradation, pigmentation and bioactivity in marine Pseudoalteromonas.</title>
        <authorList>
            <person name="Sonnenschein E.C."/>
            <person name="Bech P.K."/>
        </authorList>
    </citation>
    <scope>NUCLEOTIDE SEQUENCE [LARGE SCALE GENOMIC DNA]</scope>
    <source>
        <strain evidence="11">S2231</strain>
        <strain evidence="8 10">S2233</strain>
    </source>
</reference>
<dbReference type="GO" id="GO:0000166">
    <property type="term" value="F:nucleotide binding"/>
    <property type="evidence" value="ECO:0007669"/>
    <property type="project" value="UniProtKB-KW"/>
</dbReference>
<keyword evidence="2 9" id="KW-0436">Ligase</keyword>
<dbReference type="SUPFAM" id="SSF55205">
    <property type="entry name" value="EPT/RTPC-like"/>
    <property type="match status" value="2"/>
</dbReference>
<dbReference type="Proteomes" id="UP000307706">
    <property type="component" value="Unassembled WGS sequence"/>
</dbReference>
<sequence>MCKRVDGYMNSDYLIIDGAQGEGGGQVLRTALTLSILTQRKIEFINIRAGRKKPGLLRQHLTSVLAAQAVCKAEVDGVELGSSRIRFSPGEIKAGNFEFAIGTAGSTALVCQTILPVLALAAERSTVLFEGGTHNGMSPSLSFLQQSFFPILALMGVRCKVDVYSLGFYPAGGGKWQITIEPTAAFNPIQIVDSGSHFANKIESCAIHALLSALPKRIGDTEVATAKKLLDWQQVSSSVQQVSSQGPGNSFQLSIASSTHRSVFEVIGERGLAAKEVARRAAARVSTFIEAHAAIEEQLADQLLLPIALAGSGSFTTTKPSLHTITNIDVIKQVLGKVFVVEQLTEVLWRISLHNDELKPR</sequence>
<name>A0A5S3XLQ6_9GAMM</name>
<dbReference type="InterPro" id="IPR036553">
    <property type="entry name" value="RPTC_insert"/>
</dbReference>
<accession>A0A5S3XLQ6</accession>
<dbReference type="OrthoDB" id="9789235at2"/>
<comment type="similarity">
    <text evidence="1">Belongs to the RNA 3'-terminal cyclase family. Type 1 subfamily.</text>
</comment>
<dbReference type="Gene3D" id="3.30.360.20">
    <property type="entry name" value="RNA 3'-terminal phosphate cyclase, insert domain"/>
    <property type="match status" value="1"/>
</dbReference>
<dbReference type="GO" id="GO:0003963">
    <property type="term" value="F:RNA-3'-phosphate cyclase activity"/>
    <property type="evidence" value="ECO:0007669"/>
    <property type="project" value="UniProtKB-UniRule"/>
</dbReference>
<keyword evidence="3" id="KW-0547">Nucleotide-binding</keyword>
<dbReference type="PANTHER" id="PTHR11096">
    <property type="entry name" value="RNA 3' TERMINAL PHOSPHATE CYCLASE"/>
    <property type="match status" value="1"/>
</dbReference>
<dbReference type="PIRSF" id="PIRSF005378">
    <property type="entry name" value="RNA3'_term_phos_cycl_euk"/>
    <property type="match status" value="1"/>
</dbReference>
<comment type="caution">
    <text evidence="9">The sequence shown here is derived from an EMBL/GenBank/DDBJ whole genome shotgun (WGS) entry which is preliminary data.</text>
</comment>
<dbReference type="EMBL" id="PNCL01000104">
    <property type="protein sequence ID" value="TMP55160.1"/>
    <property type="molecule type" value="Genomic_DNA"/>
</dbReference>
<organism evidence="9 11">
    <name type="scientific">Pseudoalteromonas citrea</name>
    <dbReference type="NCBI Taxonomy" id="43655"/>
    <lineage>
        <taxon>Bacteria</taxon>
        <taxon>Pseudomonadati</taxon>
        <taxon>Pseudomonadota</taxon>
        <taxon>Gammaproteobacteria</taxon>
        <taxon>Alteromonadales</taxon>
        <taxon>Pseudoalteromonadaceae</taxon>
        <taxon>Pseudoalteromonas</taxon>
    </lineage>
</organism>
<dbReference type="Gene3D" id="3.65.10.20">
    <property type="entry name" value="RNA 3'-terminal phosphate cyclase domain"/>
    <property type="match status" value="1"/>
</dbReference>
<evidence type="ECO:0000256" key="4">
    <source>
        <dbReference type="ARBA" id="ARBA00024481"/>
    </source>
</evidence>
<dbReference type="InterPro" id="IPR037136">
    <property type="entry name" value="RNA3'_phos_cyclase_dom_sf"/>
</dbReference>
<dbReference type="NCBIfam" id="TIGR03399">
    <property type="entry name" value="RNA_3prim_cycl"/>
    <property type="match status" value="1"/>
</dbReference>
<dbReference type="Pfam" id="PF01137">
    <property type="entry name" value="RTC"/>
    <property type="match status" value="1"/>
</dbReference>